<keyword evidence="1" id="KW-1133">Transmembrane helix</keyword>
<evidence type="ECO:0000256" key="1">
    <source>
        <dbReference type="SAM" id="Phobius"/>
    </source>
</evidence>
<keyword evidence="1" id="KW-0812">Transmembrane</keyword>
<dbReference type="AlphaFoldDB" id="C8XAT4"/>
<gene>
    <name evidence="2" type="ordered locus">Namu_3000</name>
</gene>
<keyword evidence="3" id="KW-1185">Reference proteome</keyword>
<organism evidence="2 3">
    <name type="scientific">Nakamurella multipartita (strain ATCC 700099 / DSM 44233 / CIP 104796 / JCM 9543 / NBRC 105858 / Y-104)</name>
    <name type="common">Microsphaera multipartita</name>
    <dbReference type="NCBI Taxonomy" id="479431"/>
    <lineage>
        <taxon>Bacteria</taxon>
        <taxon>Bacillati</taxon>
        <taxon>Actinomycetota</taxon>
        <taxon>Actinomycetes</taxon>
        <taxon>Nakamurellales</taxon>
        <taxon>Nakamurellaceae</taxon>
        <taxon>Nakamurella</taxon>
    </lineage>
</organism>
<evidence type="ECO:0000313" key="3">
    <source>
        <dbReference type="Proteomes" id="UP000002218"/>
    </source>
</evidence>
<dbReference type="HOGENOM" id="CLU_182989_0_0_11"/>
<dbReference type="STRING" id="479431.Namu_3000"/>
<dbReference type="EMBL" id="CP001737">
    <property type="protein sequence ID" value="ACV79337.1"/>
    <property type="molecule type" value="Genomic_DNA"/>
</dbReference>
<proteinExistence type="predicted"/>
<dbReference type="RefSeq" id="WP_015748210.1">
    <property type="nucleotide sequence ID" value="NC_013235.1"/>
</dbReference>
<sequence length="92" mass="9730">MALSDGEQRRLDEIARGLALEDPTFAQRVTNSGLRRPRLVAALAIFVMGMVALITGLVLTDANLVFGLVIVGAGLAAMGTAVVLVVRERARL</sequence>
<dbReference type="OrthoDB" id="5244024at2"/>
<dbReference type="Proteomes" id="UP000002218">
    <property type="component" value="Chromosome"/>
</dbReference>
<evidence type="ECO:0008006" key="4">
    <source>
        <dbReference type="Google" id="ProtNLM"/>
    </source>
</evidence>
<dbReference type="KEGG" id="nml:Namu_3000"/>
<reference evidence="2 3" key="2">
    <citation type="journal article" date="2010" name="Stand. Genomic Sci.">
        <title>Complete genome sequence of Nakamurella multipartita type strain (Y-104).</title>
        <authorList>
            <person name="Tice H."/>
            <person name="Mayilraj S."/>
            <person name="Sims D."/>
            <person name="Lapidus A."/>
            <person name="Nolan M."/>
            <person name="Lucas S."/>
            <person name="Glavina Del Rio T."/>
            <person name="Copeland A."/>
            <person name="Cheng J.F."/>
            <person name="Meincke L."/>
            <person name="Bruce D."/>
            <person name="Goodwin L."/>
            <person name="Pitluck S."/>
            <person name="Ivanova N."/>
            <person name="Mavromatis K."/>
            <person name="Ovchinnikova G."/>
            <person name="Pati A."/>
            <person name="Chen A."/>
            <person name="Palaniappan K."/>
            <person name="Land M."/>
            <person name="Hauser L."/>
            <person name="Chang Y.J."/>
            <person name="Jeffries C.D."/>
            <person name="Detter J.C."/>
            <person name="Brettin T."/>
            <person name="Rohde M."/>
            <person name="Goker M."/>
            <person name="Bristow J."/>
            <person name="Eisen J.A."/>
            <person name="Markowitz V."/>
            <person name="Hugenholtz P."/>
            <person name="Kyrpides N.C."/>
            <person name="Klenk H.P."/>
            <person name="Chen F."/>
        </authorList>
    </citation>
    <scope>NUCLEOTIDE SEQUENCE [LARGE SCALE GENOMIC DNA]</scope>
    <source>
        <strain evidence="3">ATCC 700099 / DSM 44233 / CIP 104796 / JCM 9543 / NBRC 105858 / Y-104</strain>
    </source>
</reference>
<keyword evidence="1" id="KW-0472">Membrane</keyword>
<accession>C8XAT4</accession>
<name>C8XAT4_NAKMY</name>
<feature type="transmembrane region" description="Helical" evidence="1">
    <location>
        <begin position="39"/>
        <end position="59"/>
    </location>
</feature>
<dbReference type="InParanoid" id="C8XAT4"/>
<reference evidence="3" key="1">
    <citation type="submission" date="2009-09" db="EMBL/GenBank/DDBJ databases">
        <title>The complete genome of Nakamurella multipartita DSM 44233.</title>
        <authorList>
            <consortium name="US DOE Joint Genome Institute (JGI-PGF)"/>
            <person name="Lucas S."/>
            <person name="Copeland A."/>
            <person name="Lapidus A."/>
            <person name="Glavina del Rio T."/>
            <person name="Dalin E."/>
            <person name="Tice H."/>
            <person name="Bruce D."/>
            <person name="Goodwin L."/>
            <person name="Pitluck S."/>
            <person name="Kyrpides N."/>
            <person name="Mavromatis K."/>
            <person name="Ivanova N."/>
            <person name="Ovchinnikova G."/>
            <person name="Sims D."/>
            <person name="Meincke L."/>
            <person name="Brettin T."/>
            <person name="Detter J.C."/>
            <person name="Han C."/>
            <person name="Larimer F."/>
            <person name="Land M."/>
            <person name="Hauser L."/>
            <person name="Markowitz V."/>
            <person name="Cheng J.-F."/>
            <person name="Hugenholtz P."/>
            <person name="Woyke T."/>
            <person name="Wu D."/>
            <person name="Klenk H.-P."/>
            <person name="Eisen J.A."/>
        </authorList>
    </citation>
    <scope>NUCLEOTIDE SEQUENCE [LARGE SCALE GENOMIC DNA]</scope>
    <source>
        <strain evidence="3">ATCC 700099 / DSM 44233 / CIP 104796 / JCM 9543 / NBRC 105858 / Y-104</strain>
    </source>
</reference>
<dbReference type="InterPro" id="IPR021401">
    <property type="entry name" value="DUF3040"/>
</dbReference>
<protein>
    <recommendedName>
        <fullName evidence="4">DUF3040 domain-containing protein</fullName>
    </recommendedName>
</protein>
<evidence type="ECO:0000313" key="2">
    <source>
        <dbReference type="EMBL" id="ACV79337.1"/>
    </source>
</evidence>
<feature type="transmembrane region" description="Helical" evidence="1">
    <location>
        <begin position="65"/>
        <end position="86"/>
    </location>
</feature>
<dbReference type="Pfam" id="PF11239">
    <property type="entry name" value="DUF3040"/>
    <property type="match status" value="1"/>
</dbReference>